<dbReference type="HOGENOM" id="CLU_124870_0_0_11"/>
<keyword evidence="1" id="KW-1133">Transmembrane helix</keyword>
<keyword evidence="1" id="KW-0472">Membrane</keyword>
<dbReference type="OrthoDB" id="1644899at2"/>
<dbReference type="RefSeq" id="WP_010851863.1">
    <property type="nucleotide sequence ID" value="NZ_HF570956.1"/>
</dbReference>
<reference evidence="2 3" key="1">
    <citation type="journal article" date="2013" name="ISME J.">
        <title>A metabolic model for members of the genus Tetrasphaera involved in enhanced biological phosphorus removal.</title>
        <authorList>
            <person name="Kristiansen R."/>
            <person name="Nguyen H.T.T."/>
            <person name="Saunders A.M."/>
            <person name="Nielsen J.L."/>
            <person name="Wimmer R."/>
            <person name="Le V.Q."/>
            <person name="McIlroy S.J."/>
            <person name="Petrovski S."/>
            <person name="Seviour R.J."/>
            <person name="Calteau A."/>
            <person name="Nielsen K.L."/>
            <person name="Nielsen P.H."/>
        </authorList>
    </citation>
    <scope>NUCLEOTIDE SEQUENCE [LARGE SCALE GENOMIC DNA]</scope>
    <source>
        <strain evidence="2 3">Lp2</strain>
    </source>
</reference>
<feature type="transmembrane region" description="Helical" evidence="1">
    <location>
        <begin position="71"/>
        <end position="91"/>
    </location>
</feature>
<dbReference type="Pfam" id="PF11070">
    <property type="entry name" value="DUF2871"/>
    <property type="match status" value="1"/>
</dbReference>
<dbReference type="AlphaFoldDB" id="N0DY08"/>
<keyword evidence="3" id="KW-1185">Reference proteome</keyword>
<dbReference type="STRING" id="1193181.BN10_1320012"/>
<protein>
    <submittedName>
        <fullName evidence="2">Zn-dependent alcohol dehydrogenase</fullName>
    </submittedName>
</protein>
<evidence type="ECO:0000313" key="3">
    <source>
        <dbReference type="Proteomes" id="UP000013167"/>
    </source>
</evidence>
<dbReference type="eggNOG" id="ENOG5032RUD">
    <property type="taxonomic scope" value="Bacteria"/>
</dbReference>
<feature type="transmembrane region" description="Helical" evidence="1">
    <location>
        <begin position="111"/>
        <end position="132"/>
    </location>
</feature>
<evidence type="ECO:0000313" key="2">
    <source>
        <dbReference type="EMBL" id="CCH69113.1"/>
    </source>
</evidence>
<dbReference type="SUPFAM" id="SSF81442">
    <property type="entry name" value="Cytochrome c oxidase subunit I-like"/>
    <property type="match status" value="1"/>
</dbReference>
<accession>N0DY08</accession>
<gene>
    <name evidence="2" type="ORF">BN10_1320012</name>
</gene>
<dbReference type="EMBL" id="CAIZ01000038">
    <property type="protein sequence ID" value="CCH69113.1"/>
    <property type="molecule type" value="Genomic_DNA"/>
</dbReference>
<dbReference type="InterPro" id="IPR021299">
    <property type="entry name" value="DUF2871"/>
</dbReference>
<evidence type="ECO:0000256" key="1">
    <source>
        <dbReference type="SAM" id="Phobius"/>
    </source>
</evidence>
<keyword evidence="1" id="KW-0812">Transmembrane</keyword>
<proteinExistence type="predicted"/>
<organism evidence="2 3">
    <name type="scientific">Phycicoccus elongatus Lp2</name>
    <dbReference type="NCBI Taxonomy" id="1193181"/>
    <lineage>
        <taxon>Bacteria</taxon>
        <taxon>Bacillati</taxon>
        <taxon>Actinomycetota</taxon>
        <taxon>Actinomycetes</taxon>
        <taxon>Micrococcales</taxon>
        <taxon>Intrasporangiaceae</taxon>
        <taxon>Phycicoccus</taxon>
    </lineage>
</organism>
<name>N0DY08_9MICO</name>
<dbReference type="Proteomes" id="UP000013167">
    <property type="component" value="Unassembled WGS sequence"/>
</dbReference>
<dbReference type="InterPro" id="IPR036927">
    <property type="entry name" value="Cyt_c_oxase-like_su1_sf"/>
</dbReference>
<comment type="caution">
    <text evidence="2">The sequence shown here is derived from an EMBL/GenBank/DDBJ whole genome shotgun (WGS) entry which is preliminary data.</text>
</comment>
<feature type="transmembrane region" description="Helical" evidence="1">
    <location>
        <begin position="40"/>
        <end position="59"/>
    </location>
</feature>
<sequence>MNLLLTRLAALWTALGLIGGLGYRELTRSQGFEGSTQLAVVHTHALVLGTLMMLVLLVLNQLFGLAADRRFRWGVWTWTVGAAITIGMQTVKGSLQVLDSGAATSKALAGISGLGHITLTAAFVLLFLALLTRVAATPETARA</sequence>